<evidence type="ECO:0000313" key="3">
    <source>
        <dbReference type="EMBL" id="MBK1815351.1"/>
    </source>
</evidence>
<dbReference type="SUPFAM" id="SSF50494">
    <property type="entry name" value="Trypsin-like serine proteases"/>
    <property type="match status" value="1"/>
</dbReference>
<feature type="domain" description="Ice-binding protein C-terminal" evidence="2">
    <location>
        <begin position="286"/>
        <end position="307"/>
    </location>
</feature>
<dbReference type="EMBL" id="JAENIK010000008">
    <property type="protein sequence ID" value="MBK1815351.1"/>
    <property type="molecule type" value="Genomic_DNA"/>
</dbReference>
<sequence>MKISRLWIPAIFVLSAMSAQAVVNLSGNINNTAPGIIPGFGLFGNVGVVNTSGSGIYLGGGWVLTANHVAGSLPATATFGGVAYPTQAGSWQRITNPTGMGLSTYTDMVVFRLAGSLALPTVDLASLSPALSDNAILVGNGRIQENTSTTWIHTPVAGINNDTWVETPPGSPNREGYETIGTHEVRWGVNDVASVSVQTVNIAGADVRYFTTSFDNPGYANEAQAVTGDSGGGAFIYSGSSWKLAGMMFSVATYENQPGGANSAIVGQQTAIADIASYRNQILAIVPEPSTALLGLLGLLGFCRRRR</sequence>
<proteinExistence type="predicted"/>
<feature type="chain" id="PRO_5037024292" evidence="1">
    <location>
        <begin position="22"/>
        <end position="307"/>
    </location>
</feature>
<dbReference type="InterPro" id="IPR013424">
    <property type="entry name" value="Ice-binding_C"/>
</dbReference>
<accession>A0A934R1R3</accession>
<evidence type="ECO:0000256" key="1">
    <source>
        <dbReference type="SAM" id="SignalP"/>
    </source>
</evidence>
<keyword evidence="1" id="KW-0732">Signal</keyword>
<feature type="signal peptide" evidence="1">
    <location>
        <begin position="1"/>
        <end position="21"/>
    </location>
</feature>
<evidence type="ECO:0000313" key="4">
    <source>
        <dbReference type="Proteomes" id="UP000600139"/>
    </source>
</evidence>
<name>A0A934R1R3_9BACT</name>
<evidence type="ECO:0000259" key="2">
    <source>
        <dbReference type="Pfam" id="PF07589"/>
    </source>
</evidence>
<organism evidence="3 4">
    <name type="scientific">Luteolibacter yonseiensis</name>
    <dbReference type="NCBI Taxonomy" id="1144680"/>
    <lineage>
        <taxon>Bacteria</taxon>
        <taxon>Pseudomonadati</taxon>
        <taxon>Verrucomicrobiota</taxon>
        <taxon>Verrucomicrobiia</taxon>
        <taxon>Verrucomicrobiales</taxon>
        <taxon>Verrucomicrobiaceae</taxon>
        <taxon>Luteolibacter</taxon>
    </lineage>
</organism>
<dbReference type="Proteomes" id="UP000600139">
    <property type="component" value="Unassembled WGS sequence"/>
</dbReference>
<dbReference type="AlphaFoldDB" id="A0A934R1R3"/>
<dbReference type="Pfam" id="PF07589">
    <property type="entry name" value="PEP-CTERM"/>
    <property type="match status" value="1"/>
</dbReference>
<dbReference type="RefSeq" id="WP_200350313.1">
    <property type="nucleotide sequence ID" value="NZ_BAABHZ010000012.1"/>
</dbReference>
<reference evidence="3" key="1">
    <citation type="submission" date="2021-01" db="EMBL/GenBank/DDBJ databases">
        <title>Modified the classification status of verrucomicrobia.</title>
        <authorList>
            <person name="Feng X."/>
        </authorList>
    </citation>
    <scope>NUCLEOTIDE SEQUENCE</scope>
    <source>
        <strain evidence="3">JCM 18052</strain>
    </source>
</reference>
<dbReference type="InterPro" id="IPR009003">
    <property type="entry name" value="Peptidase_S1_PA"/>
</dbReference>
<comment type="caution">
    <text evidence="3">The sequence shown here is derived from an EMBL/GenBank/DDBJ whole genome shotgun (WGS) entry which is preliminary data.</text>
</comment>
<protein>
    <submittedName>
        <fullName evidence="3">PEP-CTERM sorting domain-containing protein</fullName>
    </submittedName>
</protein>
<keyword evidence="4" id="KW-1185">Reference proteome</keyword>
<gene>
    <name evidence="3" type="ORF">JIN84_06985</name>
</gene>